<dbReference type="PROSITE" id="PS00571">
    <property type="entry name" value="AMIDASES"/>
    <property type="match status" value="1"/>
</dbReference>
<dbReference type="EMBL" id="LGST01000031">
    <property type="protein sequence ID" value="KND98762.1"/>
    <property type="molecule type" value="Genomic_DNA"/>
</dbReference>
<dbReference type="Proteomes" id="UP000037122">
    <property type="component" value="Unassembled WGS sequence"/>
</dbReference>
<evidence type="ECO:0000256" key="5">
    <source>
        <dbReference type="ARBA" id="ARBA00022917"/>
    </source>
</evidence>
<accession>A0A0L0NX29</accession>
<dbReference type="InterPro" id="IPR004412">
    <property type="entry name" value="GatA"/>
</dbReference>
<comment type="similarity">
    <text evidence="1 7">Belongs to the amidase family. GatA subfamily.</text>
</comment>
<keyword evidence="2 7" id="KW-0436">Ligase</keyword>
<comment type="function">
    <text evidence="7">Allows the formation of correctly charged Gln-tRNA(Gln) through the transamidation of misacylated Glu-tRNA(Gln) in the mitochondria. The reaction takes place in the presence of glutamine and ATP through an activated gamma-phospho-Glu-tRNA(Gln).</text>
</comment>
<sequence>MHQLGKRALATSIRDPYNALISVRANPKPGNGPLAPLTWTAKDNITTTEEPTTCASAILKNYYSPFDATVVRLLNEAGATLLGKNNLDEFGMGSSNTNSAFGPVKNPLYEEFRVAGGSSGGSAAAVSGELCDFSLGTDTGGSVRQPASYCGILGFKPTYGRVSRWGVVAYAQGFDTVGILARDFAVLRRTFDVIDKYDEKDVTSMPIWIRKKFGAAFLPEKLKIGVPHEFLVGEMLEETRSEYFATLRNLQDSGHAIIPVSLPSIKKALPAYYTLVSASAASTLSRFDGVRYGVSIKPEYPETIVSTNRSKGLGIEVQRRTLLGNFTLSSESGDHFVQATKIRQLLVEEMNDVLTFPNHLLNTPENPDGVHVLVAPTAFGEAPTIEDYKLACKSSLVNGYINDIMTIPASLAGCPSISVPMRNRRYGLQVMSQYGYDHFLLKAAELIEAHR</sequence>
<comment type="subcellular location">
    <subcellularLocation>
        <location evidence="7">Mitochondrion</location>
    </subcellularLocation>
</comment>
<reference evidence="10" key="1">
    <citation type="journal article" date="2015" name="BMC Genomics">
        <title>Draft genome of a commonly misdiagnosed multidrug resistant pathogen Candida auris.</title>
        <authorList>
            <person name="Chatterjee S."/>
            <person name="Alampalli S.V."/>
            <person name="Nageshan R.K."/>
            <person name="Chettiar S.T."/>
            <person name="Joshi S."/>
            <person name="Tatu U.S."/>
        </authorList>
    </citation>
    <scope>NUCLEOTIDE SEQUENCE [LARGE SCALE GENOMIC DNA]</scope>
    <source>
        <strain evidence="10">6684</strain>
    </source>
</reference>
<dbReference type="GO" id="GO:0070681">
    <property type="term" value="P:glutaminyl-tRNAGln biosynthesis via transamidation"/>
    <property type="evidence" value="ECO:0007669"/>
    <property type="project" value="UniProtKB-UniRule"/>
</dbReference>
<dbReference type="InterPro" id="IPR036928">
    <property type="entry name" value="AS_sf"/>
</dbReference>
<dbReference type="VEuPathDB" id="FungiDB:QG37_04671"/>
<keyword evidence="5 7" id="KW-0648">Protein biosynthesis</keyword>
<dbReference type="Pfam" id="PF01425">
    <property type="entry name" value="Amidase"/>
    <property type="match status" value="1"/>
</dbReference>
<feature type="active site" description="Charge relay system" evidence="7">
    <location>
        <position position="118"/>
    </location>
</feature>
<dbReference type="VEuPathDB" id="FungiDB:B9J08_004298"/>
<keyword evidence="3 7" id="KW-0547">Nucleotide-binding</keyword>
<evidence type="ECO:0000313" key="9">
    <source>
        <dbReference type="EMBL" id="KND98762.1"/>
    </source>
</evidence>
<dbReference type="GO" id="GO:0050567">
    <property type="term" value="F:glutaminyl-tRNA synthase (glutamine-hydrolyzing) activity"/>
    <property type="evidence" value="ECO:0007669"/>
    <property type="project" value="UniProtKB-UniRule"/>
</dbReference>
<keyword evidence="7" id="KW-0496">Mitochondrion</keyword>
<dbReference type="PANTHER" id="PTHR11895">
    <property type="entry name" value="TRANSAMIDASE"/>
    <property type="match status" value="1"/>
</dbReference>
<evidence type="ECO:0000256" key="2">
    <source>
        <dbReference type="ARBA" id="ARBA00022598"/>
    </source>
</evidence>
<dbReference type="HAMAP" id="MF_00120">
    <property type="entry name" value="GatA"/>
    <property type="match status" value="1"/>
</dbReference>
<dbReference type="VEuPathDB" id="FungiDB:CJI97_004360"/>
<dbReference type="Gene3D" id="3.90.1300.10">
    <property type="entry name" value="Amidase signature (AS) domain"/>
    <property type="match status" value="1"/>
</dbReference>
<dbReference type="VEuPathDB" id="FungiDB:CJJ07_002077"/>
<dbReference type="SUPFAM" id="SSF75304">
    <property type="entry name" value="Amidase signature (AS) enzymes"/>
    <property type="match status" value="1"/>
</dbReference>
<evidence type="ECO:0000256" key="4">
    <source>
        <dbReference type="ARBA" id="ARBA00022840"/>
    </source>
</evidence>
<dbReference type="VEuPathDB" id="FungiDB:CJI96_0005321"/>
<evidence type="ECO:0000259" key="8">
    <source>
        <dbReference type="Pfam" id="PF01425"/>
    </source>
</evidence>
<evidence type="ECO:0000256" key="3">
    <source>
        <dbReference type="ARBA" id="ARBA00022741"/>
    </source>
</evidence>
<proteinExistence type="inferred from homology"/>
<protein>
    <recommendedName>
        <fullName evidence="7">Glutamyl-tRNA(Gln) amidotransferase subunit A, mitochondrial</fullName>
        <shortName evidence="7">Glu-AdT subunit A</shortName>
        <ecNumber evidence="7">6.3.5.7</ecNumber>
    </recommendedName>
</protein>
<comment type="catalytic activity">
    <reaction evidence="6 7">
        <text>L-glutamyl-tRNA(Gln) + L-glutamine + ATP + H2O = L-glutaminyl-tRNA(Gln) + L-glutamate + ADP + phosphate + H(+)</text>
        <dbReference type="Rhea" id="RHEA:17521"/>
        <dbReference type="Rhea" id="RHEA-COMP:9681"/>
        <dbReference type="Rhea" id="RHEA-COMP:9684"/>
        <dbReference type="ChEBI" id="CHEBI:15377"/>
        <dbReference type="ChEBI" id="CHEBI:15378"/>
        <dbReference type="ChEBI" id="CHEBI:29985"/>
        <dbReference type="ChEBI" id="CHEBI:30616"/>
        <dbReference type="ChEBI" id="CHEBI:43474"/>
        <dbReference type="ChEBI" id="CHEBI:58359"/>
        <dbReference type="ChEBI" id="CHEBI:78520"/>
        <dbReference type="ChEBI" id="CHEBI:78521"/>
        <dbReference type="ChEBI" id="CHEBI:456216"/>
        <dbReference type="EC" id="6.3.5.7"/>
    </reaction>
</comment>
<dbReference type="VEuPathDB" id="FungiDB:CJJ09_005120"/>
<gene>
    <name evidence="7" type="primary">HER2</name>
    <name evidence="9" type="ORF">QG37_04671</name>
</gene>
<dbReference type="GO" id="GO:0030956">
    <property type="term" value="C:glutamyl-tRNA(Gln) amidotransferase complex"/>
    <property type="evidence" value="ECO:0007669"/>
    <property type="project" value="UniProtKB-UniRule"/>
</dbReference>
<organism evidence="9 10">
    <name type="scientific">Candidozyma auris</name>
    <name type="common">Yeast</name>
    <name type="synonym">Candida auris</name>
    <dbReference type="NCBI Taxonomy" id="498019"/>
    <lineage>
        <taxon>Eukaryota</taxon>
        <taxon>Fungi</taxon>
        <taxon>Dikarya</taxon>
        <taxon>Ascomycota</taxon>
        <taxon>Saccharomycotina</taxon>
        <taxon>Pichiomycetes</taxon>
        <taxon>Metschnikowiaceae</taxon>
        <taxon>Candidozyma</taxon>
    </lineage>
</organism>
<dbReference type="GO" id="GO:0032543">
    <property type="term" value="P:mitochondrial translation"/>
    <property type="evidence" value="ECO:0007669"/>
    <property type="project" value="UniProtKB-UniRule"/>
</dbReference>
<dbReference type="AlphaFoldDB" id="A0A0L0NX29"/>
<dbReference type="EC" id="6.3.5.7" evidence="7"/>
<feature type="active site" description="Acyl-ester intermediate" evidence="7">
    <location>
        <position position="142"/>
    </location>
</feature>
<comment type="subunit">
    <text evidence="7">Subunit of the heterotrimeric GatFAB amidotransferase (AdT) complex, composed of A, B and F subunits.</text>
</comment>
<dbReference type="GO" id="GO:0005524">
    <property type="term" value="F:ATP binding"/>
    <property type="evidence" value="ECO:0007669"/>
    <property type="project" value="UniProtKB-KW"/>
</dbReference>
<dbReference type="InterPro" id="IPR000120">
    <property type="entry name" value="Amidase"/>
</dbReference>
<evidence type="ECO:0000313" key="10">
    <source>
        <dbReference type="Proteomes" id="UP000037122"/>
    </source>
</evidence>
<evidence type="ECO:0000256" key="6">
    <source>
        <dbReference type="ARBA" id="ARBA00047407"/>
    </source>
</evidence>
<evidence type="ECO:0000256" key="1">
    <source>
        <dbReference type="ARBA" id="ARBA00008069"/>
    </source>
</evidence>
<feature type="domain" description="Amidase" evidence="8">
    <location>
        <begin position="30"/>
        <end position="441"/>
    </location>
</feature>
<name>A0A0L0NX29_CANAR</name>
<dbReference type="GO" id="GO:0005739">
    <property type="term" value="C:mitochondrion"/>
    <property type="evidence" value="ECO:0007669"/>
    <property type="project" value="UniProtKB-SubCell"/>
</dbReference>
<comment type="caution">
    <text evidence="9">The sequence shown here is derived from an EMBL/GenBank/DDBJ whole genome shotgun (WGS) entry which is preliminary data.</text>
</comment>
<keyword evidence="4 7" id="KW-0067">ATP-binding</keyword>
<dbReference type="PANTHER" id="PTHR11895:SF7">
    <property type="entry name" value="GLUTAMYL-TRNA(GLN) AMIDOTRANSFERASE SUBUNIT A, MITOCHONDRIAL"/>
    <property type="match status" value="1"/>
</dbReference>
<dbReference type="InterPro" id="IPR023631">
    <property type="entry name" value="Amidase_dom"/>
</dbReference>
<dbReference type="InterPro" id="IPR020556">
    <property type="entry name" value="Amidase_CS"/>
</dbReference>
<evidence type="ECO:0000256" key="7">
    <source>
        <dbReference type="HAMAP-Rule" id="MF_03150"/>
    </source>
</evidence>
<feature type="active site" description="Charge relay system" evidence="7">
    <location>
        <position position="42"/>
    </location>
</feature>